<dbReference type="SUPFAM" id="SSF46689">
    <property type="entry name" value="Homeodomain-like"/>
    <property type="match status" value="3"/>
</dbReference>
<dbReference type="InterPro" id="IPR052450">
    <property type="entry name" value="TRBD-Containing_Protein"/>
</dbReference>
<evidence type="ECO:0000259" key="3">
    <source>
        <dbReference type="PROSITE" id="PS50090"/>
    </source>
</evidence>
<feature type="domain" description="Myb-like" evidence="3">
    <location>
        <begin position="204"/>
        <end position="248"/>
    </location>
</feature>
<evidence type="ECO:0000259" key="4">
    <source>
        <dbReference type="PROSITE" id="PS51294"/>
    </source>
</evidence>
<dbReference type="CDD" id="cd00167">
    <property type="entry name" value="SANT"/>
    <property type="match status" value="2"/>
</dbReference>
<evidence type="ECO:0000256" key="2">
    <source>
        <dbReference type="SAM" id="MobiDB-lite"/>
    </source>
</evidence>
<dbReference type="Pfam" id="PF00249">
    <property type="entry name" value="Myb_DNA-binding"/>
    <property type="match status" value="2"/>
</dbReference>
<dbReference type="InterPro" id="IPR001005">
    <property type="entry name" value="SANT/Myb"/>
</dbReference>
<sequence length="314" mass="35837">MEAQQQQQQAVAVQQQQVQSAQVQAAQLQIDALGAHQKKQSTKKRGAEPPALAAARNSKKKLKKPHPSVWTAEENKALMEGVEKWGLDFERIKEESGGLLVKRSAGALMEHLYTFHRNIIRELRAEKPSNRTDLWTEEEKATLLEGMEKHGLDCVKIKAESGERLGKRSANALYVYLHHHHPKKFSELRTAAKSINRPVKTHPNSWTKEEKAALLSGVEKHGRDWEKIKASNGDRLAKRSKIALQQHLRDHHPDKYKELREPMRTDLWTEEEDAALLEGAEKYGHDWDKIKAESGGRLGKRSARAIEDHLRRLK</sequence>
<dbReference type="InterPro" id="IPR009057">
    <property type="entry name" value="Homeodomain-like_sf"/>
</dbReference>
<proteinExistence type="predicted"/>
<dbReference type="AlphaFoldDB" id="A0A9W7BGK4"/>
<dbReference type="InterPro" id="IPR017930">
    <property type="entry name" value="Myb_dom"/>
</dbReference>
<dbReference type="PANTHER" id="PTHR46734">
    <property type="entry name" value="TELOMERIC REPEAT-BINDING FACTOR 1 TERF1"/>
    <property type="match status" value="1"/>
</dbReference>
<dbReference type="EMBL" id="BLQM01000407">
    <property type="protein sequence ID" value="GMH88156.1"/>
    <property type="molecule type" value="Genomic_DNA"/>
</dbReference>
<dbReference type="PROSITE" id="PS50090">
    <property type="entry name" value="MYB_LIKE"/>
    <property type="match status" value="2"/>
</dbReference>
<evidence type="ECO:0000256" key="1">
    <source>
        <dbReference type="ARBA" id="ARBA00023242"/>
    </source>
</evidence>
<reference evidence="6" key="1">
    <citation type="journal article" date="2023" name="Commun. Biol.">
        <title>Genome analysis of Parmales, the sister group of diatoms, reveals the evolutionary specialization of diatoms from phago-mixotrophs to photoautotrophs.</title>
        <authorList>
            <person name="Ban H."/>
            <person name="Sato S."/>
            <person name="Yoshikawa S."/>
            <person name="Yamada K."/>
            <person name="Nakamura Y."/>
            <person name="Ichinomiya M."/>
            <person name="Sato N."/>
            <person name="Blanc-Mathieu R."/>
            <person name="Endo H."/>
            <person name="Kuwata A."/>
            <person name="Ogata H."/>
        </authorList>
    </citation>
    <scope>NUCLEOTIDE SEQUENCE [LARGE SCALE GENOMIC DNA]</scope>
</reference>
<feature type="domain" description="Myb-like" evidence="3">
    <location>
        <begin position="260"/>
        <end position="314"/>
    </location>
</feature>
<feature type="region of interest" description="Disordered" evidence="2">
    <location>
        <begin position="35"/>
        <end position="70"/>
    </location>
</feature>
<keyword evidence="1" id="KW-0539">Nucleus</keyword>
<dbReference type="SMART" id="SM00717">
    <property type="entry name" value="SANT"/>
    <property type="match status" value="4"/>
</dbReference>
<gene>
    <name evidence="5" type="ORF">TL16_g11073</name>
</gene>
<protein>
    <submittedName>
        <fullName evidence="5">Uncharacterized protein</fullName>
    </submittedName>
</protein>
<comment type="caution">
    <text evidence="5">The sequence shown here is derived from an EMBL/GenBank/DDBJ whole genome shotgun (WGS) entry which is preliminary data.</text>
</comment>
<dbReference type="PROSITE" id="PS51294">
    <property type="entry name" value="HTH_MYB"/>
    <property type="match status" value="1"/>
</dbReference>
<accession>A0A9W7BGK4</accession>
<organism evidence="5 6">
    <name type="scientific">Triparma laevis f. inornata</name>
    <dbReference type="NCBI Taxonomy" id="1714386"/>
    <lineage>
        <taxon>Eukaryota</taxon>
        <taxon>Sar</taxon>
        <taxon>Stramenopiles</taxon>
        <taxon>Ochrophyta</taxon>
        <taxon>Bolidophyceae</taxon>
        <taxon>Parmales</taxon>
        <taxon>Triparmaceae</taxon>
        <taxon>Triparma</taxon>
    </lineage>
</organism>
<feature type="compositionally biased region" description="Basic residues" evidence="2">
    <location>
        <begin position="57"/>
        <end position="66"/>
    </location>
</feature>
<evidence type="ECO:0000313" key="5">
    <source>
        <dbReference type="EMBL" id="GMH88156.1"/>
    </source>
</evidence>
<dbReference type="Gene3D" id="1.10.10.60">
    <property type="entry name" value="Homeodomain-like"/>
    <property type="match status" value="2"/>
</dbReference>
<dbReference type="PANTHER" id="PTHR46734:SF1">
    <property type="entry name" value="TELOMERIC REPEAT-BINDING FACTOR 1"/>
    <property type="match status" value="1"/>
</dbReference>
<feature type="domain" description="HTH myb-type" evidence="4">
    <location>
        <begin position="260"/>
        <end position="314"/>
    </location>
</feature>
<name>A0A9W7BGK4_9STRA</name>
<evidence type="ECO:0000313" key="6">
    <source>
        <dbReference type="Proteomes" id="UP001162640"/>
    </source>
</evidence>
<dbReference type="Proteomes" id="UP001162640">
    <property type="component" value="Unassembled WGS sequence"/>
</dbReference>